<evidence type="ECO:0000256" key="2">
    <source>
        <dbReference type="SAM" id="SignalP"/>
    </source>
</evidence>
<evidence type="ECO:0000256" key="1">
    <source>
        <dbReference type="SAM" id="MobiDB-lite"/>
    </source>
</evidence>
<feature type="region of interest" description="Disordered" evidence="1">
    <location>
        <begin position="314"/>
        <end position="343"/>
    </location>
</feature>
<gene>
    <name evidence="3" type="ORF">GNI_108380</name>
</gene>
<dbReference type="EMBL" id="AFNH02000807">
    <property type="protein sequence ID" value="EZG55814.1"/>
    <property type="molecule type" value="Genomic_DNA"/>
</dbReference>
<keyword evidence="2" id="KW-0732">Signal</keyword>
<evidence type="ECO:0000313" key="4">
    <source>
        <dbReference type="Proteomes" id="UP000019763"/>
    </source>
</evidence>
<feature type="region of interest" description="Disordered" evidence="1">
    <location>
        <begin position="368"/>
        <end position="407"/>
    </location>
</feature>
<dbReference type="VEuPathDB" id="CryptoDB:GNI_108380"/>
<feature type="chain" id="PRO_5012271904" description="Transmembrane protein" evidence="2">
    <location>
        <begin position="16"/>
        <end position="576"/>
    </location>
</feature>
<dbReference type="RefSeq" id="XP_011131440.1">
    <property type="nucleotide sequence ID" value="XM_011133138.1"/>
</dbReference>
<accession>A0A023B3P2</accession>
<organism evidence="3 4">
    <name type="scientific">Gregarina niphandrodes</name>
    <name type="common">Septate eugregarine</name>
    <dbReference type="NCBI Taxonomy" id="110365"/>
    <lineage>
        <taxon>Eukaryota</taxon>
        <taxon>Sar</taxon>
        <taxon>Alveolata</taxon>
        <taxon>Apicomplexa</taxon>
        <taxon>Conoidasida</taxon>
        <taxon>Gregarinasina</taxon>
        <taxon>Eugregarinorida</taxon>
        <taxon>Gregarinidae</taxon>
        <taxon>Gregarina</taxon>
    </lineage>
</organism>
<dbReference type="GeneID" id="22913860"/>
<evidence type="ECO:0000313" key="3">
    <source>
        <dbReference type="EMBL" id="EZG55814.1"/>
    </source>
</evidence>
<protein>
    <recommendedName>
        <fullName evidence="5">Transmembrane protein</fullName>
    </recommendedName>
</protein>
<feature type="compositionally biased region" description="Polar residues" evidence="1">
    <location>
        <begin position="370"/>
        <end position="407"/>
    </location>
</feature>
<name>A0A023B3P2_GRENI</name>
<evidence type="ECO:0008006" key="5">
    <source>
        <dbReference type="Google" id="ProtNLM"/>
    </source>
</evidence>
<proteinExistence type="predicted"/>
<dbReference type="AlphaFoldDB" id="A0A023B3P2"/>
<feature type="signal peptide" evidence="2">
    <location>
        <begin position="1"/>
        <end position="15"/>
    </location>
</feature>
<sequence>MWGAIWLLCGWVCIGKYFAPEYADRAFRTVEVGFDAEGWYQLGPATLAVTGGSGGGPVRNGTGAYVAAGVGASGGVAVADHFVSERTGDRVPRESVAHTEFPAARMGAHTSLGGHADVDAHSRVCQKGVGPLQVFGSSWDYHKMSYVSATDYVVHVEELRRPHVYCAGARYKKSFFVAASGRETVRDNSCVRGCYSFCGARDFDCDPVTLAAQSFMVYCRVPITTVFAASLMATVFAEGPVGTVVLPRHAFPPGTVKAQIVDVLLKVSTAGPPADPAFEADRFRSTIPDDVNNTARYQDLDETTTATTATLTDLMGHGRAPGQDNRNRFNRLPSQDRRGFARGTRSIDNAYTTPYVFWNDAISLLPADTSAPQSGTQQSGAPQSGAPQSGATQNVRSRPDYSGQTNVTVVGAGQTALRVRAAASHHYGMYDTNNFRYATNTGYYADEVRVVEMPTPTTAVLDVGDTVRRLFESGRLEFSLLGSSNLLAAEPRFVFHLANDWLYYVPDATDTCRKQTSMRKCLYHKCNWCGHVAHADDWALAAWAQHTGLRRLGNCGVPVDVCYLKKGVPTKAFVKS</sequence>
<dbReference type="Proteomes" id="UP000019763">
    <property type="component" value="Unassembled WGS sequence"/>
</dbReference>
<reference evidence="3" key="1">
    <citation type="submission" date="2013-12" db="EMBL/GenBank/DDBJ databases">
        <authorList>
            <person name="Omoto C.K."/>
            <person name="Sibley D."/>
            <person name="Venepally P."/>
            <person name="Hadjithomas M."/>
            <person name="Karamycheva S."/>
            <person name="Brunk B."/>
            <person name="Roos D."/>
            <person name="Caler E."/>
            <person name="Lorenzi H."/>
        </authorList>
    </citation>
    <scope>NUCLEOTIDE SEQUENCE</scope>
</reference>
<keyword evidence="4" id="KW-1185">Reference proteome</keyword>
<comment type="caution">
    <text evidence="3">The sequence shown here is derived from an EMBL/GenBank/DDBJ whole genome shotgun (WGS) entry which is preliminary data.</text>
</comment>